<evidence type="ECO:0000256" key="4">
    <source>
        <dbReference type="RuleBase" id="RU000628"/>
    </source>
</evidence>
<protein>
    <recommendedName>
        <fullName evidence="4">Non-specific lipid-transfer protein</fullName>
    </recommendedName>
</protein>
<dbReference type="Pfam" id="PF00234">
    <property type="entry name" value="Tryp_alpha_amyl"/>
    <property type="match status" value="1"/>
</dbReference>
<dbReference type="PANTHER" id="PTHR33076">
    <property type="entry name" value="NON-SPECIFIC LIPID-TRANSFER PROTEIN 2-RELATED"/>
    <property type="match status" value="1"/>
</dbReference>
<dbReference type="Gramene" id="Psat07G0626500-T1">
    <property type="protein sequence ID" value="KAI5391392.1"/>
    <property type="gene ID" value="KIW84_076265"/>
</dbReference>
<sequence length="160" mass="16526">MKPNTVRKTTTLMFYINPHLESLILTHQAKAKANFNPFPREAMASLRVSCVVALICMVVVSAPMAEAAISCGAVTGAIAPCFAYLKGAPAPSLQCCAGVRRLNGSAQTIADRKAVCNCLKSGAGSVPGLKSGNVAALPGKCGVRLPFAISPSTNCNAISF</sequence>
<comment type="function">
    <text evidence="4">Plant non-specific lipid-transfer proteins transfer phospholipids as well as galactolipids across membranes. May play a role in wax or cutin deposition in the cell walls of expanding epidermal cells and certain secretory tissues.</text>
</comment>
<feature type="domain" description="Bifunctional inhibitor/plant lipid transfer protein/seed storage helical" evidence="6">
    <location>
        <begin position="71"/>
        <end position="155"/>
    </location>
</feature>
<dbReference type="PROSITE" id="PS00597">
    <property type="entry name" value="PLANT_LTP"/>
    <property type="match status" value="1"/>
</dbReference>
<gene>
    <name evidence="7" type="ORF">KIW84_076265</name>
</gene>
<comment type="similarity">
    <text evidence="1 4">Belongs to the plant LTP family.</text>
</comment>
<organism evidence="7 8">
    <name type="scientific">Pisum sativum</name>
    <name type="common">Garden pea</name>
    <name type="synonym">Lathyrus oleraceus</name>
    <dbReference type="NCBI Taxonomy" id="3888"/>
    <lineage>
        <taxon>Eukaryota</taxon>
        <taxon>Viridiplantae</taxon>
        <taxon>Streptophyta</taxon>
        <taxon>Embryophyta</taxon>
        <taxon>Tracheophyta</taxon>
        <taxon>Spermatophyta</taxon>
        <taxon>Magnoliopsida</taxon>
        <taxon>eudicotyledons</taxon>
        <taxon>Gunneridae</taxon>
        <taxon>Pentapetalae</taxon>
        <taxon>rosids</taxon>
        <taxon>fabids</taxon>
        <taxon>Fabales</taxon>
        <taxon>Fabaceae</taxon>
        <taxon>Papilionoideae</taxon>
        <taxon>50 kb inversion clade</taxon>
        <taxon>NPAAA clade</taxon>
        <taxon>Hologalegina</taxon>
        <taxon>IRL clade</taxon>
        <taxon>Fabeae</taxon>
        <taxon>Lathyrus</taxon>
    </lineage>
</organism>
<keyword evidence="8" id="KW-1185">Reference proteome</keyword>
<accession>A0A9D4VXL7</accession>
<dbReference type="PRINTS" id="PR00382">
    <property type="entry name" value="LIPIDTRNSFER"/>
</dbReference>
<evidence type="ECO:0000256" key="1">
    <source>
        <dbReference type="ARBA" id="ARBA00009748"/>
    </source>
</evidence>
<dbReference type="Gene3D" id="1.10.110.10">
    <property type="entry name" value="Plant lipid-transfer and hydrophobic proteins"/>
    <property type="match status" value="1"/>
</dbReference>
<evidence type="ECO:0000259" key="6">
    <source>
        <dbReference type="SMART" id="SM00499"/>
    </source>
</evidence>
<dbReference type="GO" id="GO:0008289">
    <property type="term" value="F:lipid binding"/>
    <property type="evidence" value="ECO:0007669"/>
    <property type="project" value="UniProtKB-KW"/>
</dbReference>
<keyword evidence="5" id="KW-0472">Membrane</keyword>
<dbReference type="AlphaFoldDB" id="A0A9D4VXL7"/>
<dbReference type="CDD" id="cd01960">
    <property type="entry name" value="nsLTP1"/>
    <property type="match status" value="1"/>
</dbReference>
<dbReference type="Proteomes" id="UP001058974">
    <property type="component" value="Chromosome 7"/>
</dbReference>
<evidence type="ECO:0000256" key="2">
    <source>
        <dbReference type="ARBA" id="ARBA00022729"/>
    </source>
</evidence>
<keyword evidence="3" id="KW-1015">Disulfide bond</keyword>
<proteinExistence type="inferred from homology"/>
<feature type="transmembrane region" description="Helical" evidence="5">
    <location>
        <begin position="44"/>
        <end position="61"/>
    </location>
</feature>
<evidence type="ECO:0000313" key="8">
    <source>
        <dbReference type="Proteomes" id="UP001058974"/>
    </source>
</evidence>
<keyword evidence="2" id="KW-0732">Signal</keyword>
<dbReference type="SMART" id="SM00499">
    <property type="entry name" value="AAI"/>
    <property type="match status" value="1"/>
</dbReference>
<keyword evidence="4" id="KW-0446">Lipid-binding</keyword>
<dbReference type="InterPro" id="IPR000528">
    <property type="entry name" value="Plant_nsLTP"/>
</dbReference>
<dbReference type="EMBL" id="JAMSHJ010000007">
    <property type="protein sequence ID" value="KAI5391392.1"/>
    <property type="molecule type" value="Genomic_DNA"/>
</dbReference>
<comment type="caution">
    <text evidence="7">The sequence shown here is derived from an EMBL/GenBank/DDBJ whole genome shotgun (WGS) entry which is preliminary data.</text>
</comment>
<evidence type="ECO:0000313" key="7">
    <source>
        <dbReference type="EMBL" id="KAI5391392.1"/>
    </source>
</evidence>
<keyword evidence="4" id="KW-0813">Transport</keyword>
<dbReference type="InterPro" id="IPR036312">
    <property type="entry name" value="Bifun_inhib/LTP/seed_sf"/>
</dbReference>
<keyword evidence="5" id="KW-0812">Transmembrane</keyword>
<keyword evidence="5" id="KW-1133">Transmembrane helix</keyword>
<dbReference type="InterPro" id="IPR016140">
    <property type="entry name" value="Bifunc_inhib/LTP/seed_store"/>
</dbReference>
<dbReference type="SUPFAM" id="SSF47699">
    <property type="entry name" value="Bifunctional inhibitor/lipid-transfer protein/seed storage 2S albumin"/>
    <property type="match status" value="1"/>
</dbReference>
<evidence type="ECO:0000256" key="3">
    <source>
        <dbReference type="ARBA" id="ARBA00023157"/>
    </source>
</evidence>
<name>A0A9D4VXL7_PEA</name>
<evidence type="ECO:0000256" key="5">
    <source>
        <dbReference type="SAM" id="Phobius"/>
    </source>
</evidence>
<reference evidence="7 8" key="1">
    <citation type="journal article" date="2022" name="Nat. Genet.">
        <title>Improved pea reference genome and pan-genome highlight genomic features and evolutionary characteristics.</title>
        <authorList>
            <person name="Yang T."/>
            <person name="Liu R."/>
            <person name="Luo Y."/>
            <person name="Hu S."/>
            <person name="Wang D."/>
            <person name="Wang C."/>
            <person name="Pandey M.K."/>
            <person name="Ge S."/>
            <person name="Xu Q."/>
            <person name="Li N."/>
            <person name="Li G."/>
            <person name="Huang Y."/>
            <person name="Saxena R.K."/>
            <person name="Ji Y."/>
            <person name="Li M."/>
            <person name="Yan X."/>
            <person name="He Y."/>
            <person name="Liu Y."/>
            <person name="Wang X."/>
            <person name="Xiang C."/>
            <person name="Varshney R.K."/>
            <person name="Ding H."/>
            <person name="Gao S."/>
            <person name="Zong X."/>
        </authorList>
    </citation>
    <scope>NUCLEOTIDE SEQUENCE [LARGE SCALE GENOMIC DNA]</scope>
    <source>
        <strain evidence="7 8">cv. Zhongwan 6</strain>
    </source>
</reference>
<dbReference type="GO" id="GO:0006869">
    <property type="term" value="P:lipid transport"/>
    <property type="evidence" value="ECO:0007669"/>
    <property type="project" value="InterPro"/>
</dbReference>